<keyword evidence="2" id="KW-0378">Hydrolase</keyword>
<name>A0A7X9XA65_9BACT</name>
<gene>
    <name evidence="2" type="ORF">HHU12_15300</name>
</gene>
<protein>
    <submittedName>
        <fullName evidence="2">Aminopeptidase</fullName>
    </submittedName>
</protein>
<keyword evidence="2" id="KW-0031">Aminopeptidase</keyword>
<evidence type="ECO:0000313" key="2">
    <source>
        <dbReference type="EMBL" id="NME69341.1"/>
    </source>
</evidence>
<keyword evidence="1" id="KW-0472">Membrane</keyword>
<reference evidence="2 3" key="1">
    <citation type="submission" date="2020-04" db="EMBL/GenBank/DDBJ databases">
        <title>Flammeovirga sp. SR4, a novel species isolated from seawater.</title>
        <authorList>
            <person name="Wang X."/>
        </authorList>
    </citation>
    <scope>NUCLEOTIDE SEQUENCE [LARGE SCALE GENOMIC DNA]</scope>
    <source>
        <strain evidence="2 3">ATCC 23126</strain>
    </source>
</reference>
<comment type="caution">
    <text evidence="2">The sequence shown here is derived from an EMBL/GenBank/DDBJ whole genome shotgun (WGS) entry which is preliminary data.</text>
</comment>
<evidence type="ECO:0000256" key="1">
    <source>
        <dbReference type="SAM" id="Phobius"/>
    </source>
</evidence>
<keyword evidence="3" id="KW-1185">Reference proteome</keyword>
<dbReference type="Pfam" id="PF10023">
    <property type="entry name" value="Aminopep"/>
    <property type="match status" value="1"/>
</dbReference>
<proteinExistence type="predicted"/>
<accession>A0A7X9XA65</accession>
<keyword evidence="1" id="KW-1133">Transmembrane helix</keyword>
<dbReference type="InterPro" id="IPR014553">
    <property type="entry name" value="Aminopept"/>
</dbReference>
<organism evidence="2 3">
    <name type="scientific">Flammeovirga aprica JL-4</name>
    <dbReference type="NCBI Taxonomy" id="694437"/>
    <lineage>
        <taxon>Bacteria</taxon>
        <taxon>Pseudomonadati</taxon>
        <taxon>Bacteroidota</taxon>
        <taxon>Cytophagia</taxon>
        <taxon>Cytophagales</taxon>
        <taxon>Flammeovirgaceae</taxon>
        <taxon>Flammeovirga</taxon>
    </lineage>
</organism>
<dbReference type="RefSeq" id="WP_169657620.1">
    <property type="nucleotide sequence ID" value="NZ_JABANE010000040.1"/>
</dbReference>
<dbReference type="AlphaFoldDB" id="A0A7X9XA65"/>
<dbReference type="EMBL" id="JABANE010000040">
    <property type="protein sequence ID" value="NME69341.1"/>
    <property type="molecule type" value="Genomic_DNA"/>
</dbReference>
<dbReference type="Proteomes" id="UP000576082">
    <property type="component" value="Unassembled WGS sequence"/>
</dbReference>
<feature type="transmembrane region" description="Helical" evidence="1">
    <location>
        <begin position="12"/>
        <end position="29"/>
    </location>
</feature>
<dbReference type="GO" id="GO:0004177">
    <property type="term" value="F:aminopeptidase activity"/>
    <property type="evidence" value="ECO:0007669"/>
    <property type="project" value="UniProtKB-KW"/>
</dbReference>
<sequence>MNKKSIFTWLKRFFLTLLLGVFCFLGYYHEETIYGIRQGLGQMDILVNTQPIEAYLNDTSFTEKQKEKIKLIQEIRQFTIDSLGLDDSGSYKQLYDQKGKPILWIVTGSEPFDLKAKKWTFPIAGAFSYKGFFVKELVEEEKEKLIQEGWDASIGEVSAWSTLGFLNDPILSSMLERNEGSLAHLIIHELTHGTIYLKNSVSYNENLADFVGDEGAKRFLIYKYGKHSSEYVKYMSRKQDRKTFSEYLLQSAKSLDSLYKSFPEEMTVEEKTLLKAQKIKEITEGIQHLSFANSGYCRYFNDFTPNNTFFMGYIRYRGKQNEFKAEFENDFNSDFHAYFSYLKQKEQSLLHIIKKIIN</sequence>
<keyword evidence="2" id="KW-0645">Protease</keyword>
<evidence type="ECO:0000313" key="3">
    <source>
        <dbReference type="Proteomes" id="UP000576082"/>
    </source>
</evidence>
<keyword evidence="1" id="KW-0812">Transmembrane</keyword>